<keyword evidence="6" id="KW-0800">Toxin</keyword>
<keyword evidence="2 6" id="KW-0540">Nuclease</keyword>
<dbReference type="Pfam" id="PF01850">
    <property type="entry name" value="PIN"/>
    <property type="match status" value="1"/>
</dbReference>
<gene>
    <name evidence="6" type="primary">vapC</name>
    <name evidence="8" type="ORF">NF557_13570</name>
</gene>
<accession>A0ABY4YG78</accession>
<proteinExistence type="inferred from homology"/>
<evidence type="ECO:0000256" key="1">
    <source>
        <dbReference type="ARBA" id="ARBA00022649"/>
    </source>
</evidence>
<dbReference type="InterPro" id="IPR029060">
    <property type="entry name" value="PIN-like_dom_sf"/>
</dbReference>
<evidence type="ECO:0000313" key="9">
    <source>
        <dbReference type="Proteomes" id="UP001056535"/>
    </source>
</evidence>
<dbReference type="HAMAP" id="MF_00265">
    <property type="entry name" value="VapC_Nob1"/>
    <property type="match status" value="1"/>
</dbReference>
<comment type="function">
    <text evidence="6">Toxic component of a toxin-antitoxin (TA) system. An RNase.</text>
</comment>
<dbReference type="EMBL" id="CP099490">
    <property type="protein sequence ID" value="USQ75632.1"/>
    <property type="molecule type" value="Genomic_DNA"/>
</dbReference>
<sequence>MIVDTSVWIEFLRPGRSSAGDHLESLIRRRERLVVPETVLMELLSSTTDETAAARQRRMLESFEIAPLEPVVDSLAAARLQRQCRRSGEAVRNLGDCLIAAVALRLAIPVLHRDRDFEALRTHCGVETVSLLPA</sequence>
<dbReference type="CDD" id="cd18756">
    <property type="entry name" value="PIN_MtVapC15-VapC11-like"/>
    <property type="match status" value="1"/>
</dbReference>
<dbReference type="RefSeq" id="WP_252620058.1">
    <property type="nucleotide sequence ID" value="NZ_CP099490.1"/>
</dbReference>
<organism evidence="8 9">
    <name type="scientific">Ornithinimicrobium cryptoxanthini</name>
    <dbReference type="NCBI Taxonomy" id="2934161"/>
    <lineage>
        <taxon>Bacteria</taxon>
        <taxon>Bacillati</taxon>
        <taxon>Actinomycetota</taxon>
        <taxon>Actinomycetes</taxon>
        <taxon>Micrococcales</taxon>
        <taxon>Ornithinimicrobiaceae</taxon>
        <taxon>Ornithinimicrobium</taxon>
    </lineage>
</organism>
<dbReference type="InterPro" id="IPR051749">
    <property type="entry name" value="PINc/VapC_TA_RNase"/>
</dbReference>
<dbReference type="InterPro" id="IPR002716">
    <property type="entry name" value="PIN_dom"/>
</dbReference>
<dbReference type="InterPro" id="IPR022907">
    <property type="entry name" value="VapC_family"/>
</dbReference>
<evidence type="ECO:0000256" key="4">
    <source>
        <dbReference type="ARBA" id="ARBA00022801"/>
    </source>
</evidence>
<name>A0ABY4YG78_9MICO</name>
<keyword evidence="3 6" id="KW-0479">Metal-binding</keyword>
<keyword evidence="4 6" id="KW-0378">Hydrolase</keyword>
<evidence type="ECO:0000256" key="2">
    <source>
        <dbReference type="ARBA" id="ARBA00022722"/>
    </source>
</evidence>
<feature type="domain" description="PIN" evidence="7">
    <location>
        <begin position="1"/>
        <end position="120"/>
    </location>
</feature>
<feature type="binding site" evidence="6">
    <location>
        <position position="96"/>
    </location>
    <ligand>
        <name>Mg(2+)</name>
        <dbReference type="ChEBI" id="CHEBI:18420"/>
    </ligand>
</feature>
<dbReference type="Gene3D" id="3.40.50.1010">
    <property type="entry name" value="5'-nuclease"/>
    <property type="match status" value="1"/>
</dbReference>
<dbReference type="Proteomes" id="UP001056535">
    <property type="component" value="Chromosome"/>
</dbReference>
<keyword evidence="9" id="KW-1185">Reference proteome</keyword>
<keyword evidence="5 6" id="KW-0460">Magnesium</keyword>
<evidence type="ECO:0000256" key="3">
    <source>
        <dbReference type="ARBA" id="ARBA00022723"/>
    </source>
</evidence>
<evidence type="ECO:0000256" key="6">
    <source>
        <dbReference type="HAMAP-Rule" id="MF_00265"/>
    </source>
</evidence>
<comment type="similarity">
    <text evidence="6">Belongs to the PINc/VapC protein family.</text>
</comment>
<evidence type="ECO:0000313" key="8">
    <source>
        <dbReference type="EMBL" id="USQ75632.1"/>
    </source>
</evidence>
<evidence type="ECO:0000259" key="7">
    <source>
        <dbReference type="Pfam" id="PF01850"/>
    </source>
</evidence>
<feature type="binding site" evidence="6">
    <location>
        <position position="4"/>
    </location>
    <ligand>
        <name>Mg(2+)</name>
        <dbReference type="ChEBI" id="CHEBI:18420"/>
    </ligand>
</feature>
<protein>
    <recommendedName>
        <fullName evidence="6">Ribonuclease VapC</fullName>
        <shortName evidence="6">RNase VapC</shortName>
        <ecNumber evidence="6">3.1.-.-</ecNumber>
    </recommendedName>
    <alternativeName>
        <fullName evidence="6">Toxin VapC</fullName>
    </alternativeName>
</protein>
<dbReference type="PANTHER" id="PTHR42740:SF1">
    <property type="entry name" value="RIBONUCLEASE VAPC3"/>
    <property type="match status" value="1"/>
</dbReference>
<dbReference type="SUPFAM" id="SSF88723">
    <property type="entry name" value="PIN domain-like"/>
    <property type="match status" value="1"/>
</dbReference>
<reference evidence="8" key="1">
    <citation type="submission" date="2022-06" db="EMBL/GenBank/DDBJ databases">
        <title>Ornithinimicrobium JY.X270.</title>
        <authorList>
            <person name="Huang Y."/>
        </authorList>
    </citation>
    <scope>NUCLEOTIDE SEQUENCE</scope>
    <source>
        <strain evidence="8">JY.X270</strain>
    </source>
</reference>
<keyword evidence="1 6" id="KW-1277">Toxin-antitoxin system</keyword>
<evidence type="ECO:0000256" key="5">
    <source>
        <dbReference type="ARBA" id="ARBA00022842"/>
    </source>
</evidence>
<comment type="cofactor">
    <cofactor evidence="6">
        <name>Mg(2+)</name>
        <dbReference type="ChEBI" id="CHEBI:18420"/>
    </cofactor>
</comment>
<dbReference type="PANTHER" id="PTHR42740">
    <property type="entry name" value="RIBONUCLEASE VAPC3"/>
    <property type="match status" value="1"/>
</dbReference>
<dbReference type="EC" id="3.1.-.-" evidence="6"/>